<name>A0A8S2YP10_9BILA</name>
<protein>
    <submittedName>
        <fullName evidence="1">Uncharacterized protein</fullName>
    </submittedName>
</protein>
<comment type="caution">
    <text evidence="1">The sequence shown here is derived from an EMBL/GenBank/DDBJ whole genome shotgun (WGS) entry which is preliminary data.</text>
</comment>
<reference evidence="1" key="1">
    <citation type="submission" date="2021-02" db="EMBL/GenBank/DDBJ databases">
        <authorList>
            <person name="Nowell W R."/>
        </authorList>
    </citation>
    <scope>NUCLEOTIDE SEQUENCE</scope>
</reference>
<accession>A0A8S2YP10</accession>
<dbReference type="EMBL" id="CAJOBH010090575">
    <property type="protein sequence ID" value="CAF4563167.1"/>
    <property type="molecule type" value="Genomic_DNA"/>
</dbReference>
<evidence type="ECO:0000313" key="2">
    <source>
        <dbReference type="Proteomes" id="UP000681967"/>
    </source>
</evidence>
<proteinExistence type="predicted"/>
<organism evidence="1 2">
    <name type="scientific">Rotaria magnacalcarata</name>
    <dbReference type="NCBI Taxonomy" id="392030"/>
    <lineage>
        <taxon>Eukaryota</taxon>
        <taxon>Metazoa</taxon>
        <taxon>Spiralia</taxon>
        <taxon>Gnathifera</taxon>
        <taxon>Rotifera</taxon>
        <taxon>Eurotatoria</taxon>
        <taxon>Bdelloidea</taxon>
        <taxon>Philodinida</taxon>
        <taxon>Philodinidae</taxon>
        <taxon>Rotaria</taxon>
    </lineage>
</organism>
<evidence type="ECO:0000313" key="1">
    <source>
        <dbReference type="EMBL" id="CAF4563167.1"/>
    </source>
</evidence>
<gene>
    <name evidence="1" type="ORF">BYL167_LOCUS38595</name>
</gene>
<dbReference type="AlphaFoldDB" id="A0A8S2YP10"/>
<sequence length="174" mass="19484">MMYSKFSSAQANIGIDYIIDNENDIGNYLILINVVAVSTSSNSATSGTPVMRNDTSRHLLGRKSSLATAIVNSQVLTVFSYQDNQIYVYHALSNENDNAQTPQKWIFYFVPIMLAFQTDNANDEWIFAVNSEIRVKLMLSNPDVEELARRAIIKKIPSFRCSVLEILGCSSTDD</sequence>
<dbReference type="Proteomes" id="UP000681967">
    <property type="component" value="Unassembled WGS sequence"/>
</dbReference>